<dbReference type="InterPro" id="IPR003560">
    <property type="entry name" value="DHB_DH"/>
</dbReference>
<dbReference type="SUPFAM" id="SSF51735">
    <property type="entry name" value="NAD(P)-binding Rossmann-fold domains"/>
    <property type="match status" value="1"/>
</dbReference>
<evidence type="ECO:0000256" key="2">
    <source>
        <dbReference type="ARBA" id="ARBA00023002"/>
    </source>
</evidence>
<dbReference type="GO" id="GO:0019290">
    <property type="term" value="P:siderophore biosynthetic process"/>
    <property type="evidence" value="ECO:0007669"/>
    <property type="project" value="InterPro"/>
</dbReference>
<dbReference type="InterPro" id="IPR002347">
    <property type="entry name" value="SDR_fam"/>
</dbReference>
<evidence type="ECO:0000313" key="3">
    <source>
        <dbReference type="EMBL" id="TYQ02442.1"/>
    </source>
</evidence>
<dbReference type="InterPro" id="IPR036291">
    <property type="entry name" value="NAD(P)-bd_dom_sf"/>
</dbReference>
<dbReference type="PRINTS" id="PR00080">
    <property type="entry name" value="SDRFAMILY"/>
</dbReference>
<evidence type="ECO:0000256" key="1">
    <source>
        <dbReference type="ARBA" id="ARBA00006484"/>
    </source>
</evidence>
<dbReference type="InterPro" id="IPR020904">
    <property type="entry name" value="Sc_DH/Rdtase_CS"/>
</dbReference>
<keyword evidence="2" id="KW-0560">Oxidoreductase</keyword>
<dbReference type="PRINTS" id="PR01397">
    <property type="entry name" value="DHBDHDRGNASE"/>
</dbReference>
<comment type="similarity">
    <text evidence="1">Belongs to the short-chain dehydrogenases/reductases (SDR) family.</text>
</comment>
<sequence>MDVKGVTGRSVVITGAGGGIGAATAALFEEAGATVARWDLAAPTVPVGGIALAVDVTDRQSVEQAFAATTDAIGTVSVLVHTAGVLRAGSALTEDNNDWDACMAVNATGTMNVAREAARRFVAAGAGVITAVGSNAASTPRTNMAAYGASKAAATAYMRSLGLEIAPHGIRCNIISPGSTDTPMLRGMWDGTDQSAGVIAGDADAYRLGIPLGRLAQPGDIAATALFLSSDAARHITMHDLRVDGGATLDM</sequence>
<dbReference type="PANTHER" id="PTHR42760:SF115">
    <property type="entry name" value="3-OXOACYL-[ACYL-CARRIER-PROTEIN] REDUCTASE FABG"/>
    <property type="match status" value="1"/>
</dbReference>
<dbReference type="FunFam" id="3.40.50.720:FF:000084">
    <property type="entry name" value="Short-chain dehydrogenase reductase"/>
    <property type="match status" value="1"/>
</dbReference>
<dbReference type="GO" id="GO:0016616">
    <property type="term" value="F:oxidoreductase activity, acting on the CH-OH group of donors, NAD or NADP as acceptor"/>
    <property type="evidence" value="ECO:0007669"/>
    <property type="project" value="TreeGrafter"/>
</dbReference>
<organism evidence="3">
    <name type="scientific">Nocardia globerula</name>
    <dbReference type="NCBI Taxonomy" id="1818"/>
    <lineage>
        <taxon>Bacteria</taxon>
        <taxon>Bacillati</taxon>
        <taxon>Actinomycetota</taxon>
        <taxon>Actinomycetes</taxon>
        <taxon>Mycobacteriales</taxon>
        <taxon>Nocardiaceae</taxon>
        <taxon>Nocardia</taxon>
    </lineage>
</organism>
<dbReference type="GO" id="GO:0008667">
    <property type="term" value="F:2,3-dihydro-2,3-dihydroxybenzoate dehydrogenase activity"/>
    <property type="evidence" value="ECO:0007669"/>
    <property type="project" value="InterPro"/>
</dbReference>
<protein>
    <submittedName>
        <fullName evidence="3">2,3-dihydro-2,3-dihydroxybenzoate dehydrogenase</fullName>
    </submittedName>
</protein>
<dbReference type="AlphaFoldDB" id="A0A652YLE9"/>
<comment type="caution">
    <text evidence="3">The sequence shown here is derived from an EMBL/GenBank/DDBJ whole genome shotgun (WGS) entry which is preliminary data.</text>
</comment>
<name>A0A652YLE9_NOCGL</name>
<dbReference type="PANTHER" id="PTHR42760">
    <property type="entry name" value="SHORT-CHAIN DEHYDROGENASES/REDUCTASES FAMILY MEMBER"/>
    <property type="match status" value="1"/>
</dbReference>
<dbReference type="PROSITE" id="PS00061">
    <property type="entry name" value="ADH_SHORT"/>
    <property type="match status" value="1"/>
</dbReference>
<dbReference type="Pfam" id="PF13561">
    <property type="entry name" value="adh_short_C2"/>
    <property type="match status" value="1"/>
</dbReference>
<gene>
    <name evidence="3" type="ORF">FNL38_106262</name>
</gene>
<reference evidence="3" key="1">
    <citation type="submission" date="2019-07" db="EMBL/GenBank/DDBJ databases">
        <title>Genomic Encyclopedia of Type Strains, Phase IV (KMG-IV): sequencing the most valuable type-strain genomes for metagenomic binning, comparative biology and taxonomic classification.</title>
        <authorList>
            <person name="Goeker M."/>
        </authorList>
    </citation>
    <scope>NUCLEOTIDE SEQUENCE</scope>
    <source>
        <strain evidence="3">DSM 44596</strain>
    </source>
</reference>
<dbReference type="Gene3D" id="3.40.50.720">
    <property type="entry name" value="NAD(P)-binding Rossmann-like Domain"/>
    <property type="match status" value="1"/>
</dbReference>
<proteinExistence type="inferred from homology"/>
<accession>A0A652YLE9</accession>
<dbReference type="EMBL" id="VNIQ01000006">
    <property type="protein sequence ID" value="TYQ02442.1"/>
    <property type="molecule type" value="Genomic_DNA"/>
</dbReference>